<feature type="region of interest" description="Disordered" evidence="2">
    <location>
        <begin position="47"/>
        <end position="70"/>
    </location>
</feature>
<evidence type="ECO:0000313" key="4">
    <source>
        <dbReference type="Proteomes" id="UP000504631"/>
    </source>
</evidence>
<dbReference type="Proteomes" id="UP000504631">
    <property type="component" value="Unplaced"/>
</dbReference>
<dbReference type="SUPFAM" id="SSF57756">
    <property type="entry name" value="Retrovirus zinc finger-like domains"/>
    <property type="match status" value="1"/>
</dbReference>
<proteinExistence type="predicted"/>
<evidence type="ECO:0000313" key="5">
    <source>
        <dbReference type="RefSeq" id="XP_033356906.1"/>
    </source>
</evidence>
<name>A0A6J3KXM2_9HYME</name>
<gene>
    <name evidence="5" type="primary">LOC117237248</name>
</gene>
<feature type="compositionally biased region" description="Polar residues" evidence="2">
    <location>
        <begin position="290"/>
        <end position="299"/>
    </location>
</feature>
<dbReference type="PANTHER" id="PTHR33223:SF6">
    <property type="entry name" value="CCHC-TYPE DOMAIN-CONTAINING PROTEIN"/>
    <property type="match status" value="1"/>
</dbReference>
<dbReference type="GO" id="GO:0003676">
    <property type="term" value="F:nucleic acid binding"/>
    <property type="evidence" value="ECO:0007669"/>
    <property type="project" value="InterPro"/>
</dbReference>
<keyword evidence="1" id="KW-0479">Metal-binding</keyword>
<feature type="region of interest" description="Disordered" evidence="2">
    <location>
        <begin position="334"/>
        <end position="462"/>
    </location>
</feature>
<evidence type="ECO:0000256" key="2">
    <source>
        <dbReference type="SAM" id="MobiDB-lite"/>
    </source>
</evidence>
<sequence>MATVVESLDEEMVLTLSEKLKAWDANFRDMSAKLAELQSGLFELKTKQEPQTPRSPPTAQQETVQTGGHTQPIKLKDAIESVPVFDGYRPSVFHFLRACERARNMIPRYQEPQLVKLLVNKLRGHAFLAIEDTELMSLNDFGNKLKDLFGPKKSLNEYKGELGTIFQRPGEDILDYMDRVRNLRLAIMDGERGDYGIISPDIQDTIDWETREAFVKGLPNEVYVREKIAGYHTLEDAYRQAVKATHELRRITDRTRPQRPTPSNYYRRDNARPSNTNNNIRNNRQDRRSVPSSQNVSNTTRQNITCNYCKKPGHLVKDCYKFKARVDAGLIVPYASRPSGNQTRPSGEWGEPRRNDTPNRPRVQAATRRPAPTATNRTRTATPARSTPPPITRDRANAMPTIRSNEQPLNIVGESSHSQTRSQTENPESQGKRKRVKHKQPAKENHQELNSDSEGDLSELFQ</sequence>
<keyword evidence="1" id="KW-0862">Zinc</keyword>
<dbReference type="SMART" id="SM00343">
    <property type="entry name" value="ZnF_C2HC"/>
    <property type="match status" value="1"/>
</dbReference>
<feature type="compositionally biased region" description="Low complexity" evidence="2">
    <location>
        <begin position="272"/>
        <end position="282"/>
    </location>
</feature>
<evidence type="ECO:0000259" key="3">
    <source>
        <dbReference type="PROSITE" id="PS50158"/>
    </source>
</evidence>
<dbReference type="GeneID" id="117237248"/>
<feature type="region of interest" description="Disordered" evidence="2">
    <location>
        <begin position="249"/>
        <end position="299"/>
    </location>
</feature>
<reference evidence="5" key="1">
    <citation type="submission" date="2025-08" db="UniProtKB">
        <authorList>
            <consortium name="RefSeq"/>
        </authorList>
    </citation>
    <scope>IDENTIFICATION</scope>
    <source>
        <tissue evidence="5">Muscle</tissue>
    </source>
</reference>
<feature type="compositionally biased region" description="Basic and acidic residues" evidence="2">
    <location>
        <begin position="350"/>
        <end position="359"/>
    </location>
</feature>
<dbReference type="PANTHER" id="PTHR33223">
    <property type="entry name" value="CCHC-TYPE DOMAIN-CONTAINING PROTEIN"/>
    <property type="match status" value="1"/>
</dbReference>
<dbReference type="InterPro" id="IPR036875">
    <property type="entry name" value="Znf_CCHC_sf"/>
</dbReference>
<dbReference type="GO" id="GO:0008270">
    <property type="term" value="F:zinc ion binding"/>
    <property type="evidence" value="ECO:0007669"/>
    <property type="project" value="UniProtKB-KW"/>
</dbReference>
<dbReference type="InterPro" id="IPR001878">
    <property type="entry name" value="Znf_CCHC"/>
</dbReference>
<feature type="compositionally biased region" description="Polar residues" evidence="2">
    <location>
        <begin position="402"/>
        <end position="429"/>
    </location>
</feature>
<protein>
    <submittedName>
        <fullName evidence="5">Uncharacterized protein LOC117237248</fullName>
    </submittedName>
</protein>
<accession>A0A6J3KXM2</accession>
<dbReference type="PROSITE" id="PS50158">
    <property type="entry name" value="ZF_CCHC"/>
    <property type="match status" value="1"/>
</dbReference>
<dbReference type="AlphaFoldDB" id="A0A6J3KXM2"/>
<dbReference type="KEGG" id="bvk:117237248"/>
<keyword evidence="1" id="KW-0863">Zinc-finger</keyword>
<dbReference type="RefSeq" id="XP_033356906.1">
    <property type="nucleotide sequence ID" value="XM_033501015.1"/>
</dbReference>
<feature type="compositionally biased region" description="Low complexity" evidence="2">
    <location>
        <begin position="360"/>
        <end position="385"/>
    </location>
</feature>
<dbReference type="Gene3D" id="4.10.60.10">
    <property type="entry name" value="Zinc finger, CCHC-type"/>
    <property type="match status" value="1"/>
</dbReference>
<feature type="compositionally biased region" description="Acidic residues" evidence="2">
    <location>
        <begin position="451"/>
        <end position="462"/>
    </location>
</feature>
<keyword evidence="4" id="KW-1185">Reference proteome</keyword>
<organism evidence="4 5">
    <name type="scientific">Bombus vosnesenskii</name>
    <dbReference type="NCBI Taxonomy" id="207650"/>
    <lineage>
        <taxon>Eukaryota</taxon>
        <taxon>Metazoa</taxon>
        <taxon>Ecdysozoa</taxon>
        <taxon>Arthropoda</taxon>
        <taxon>Hexapoda</taxon>
        <taxon>Insecta</taxon>
        <taxon>Pterygota</taxon>
        <taxon>Neoptera</taxon>
        <taxon>Endopterygota</taxon>
        <taxon>Hymenoptera</taxon>
        <taxon>Apocrita</taxon>
        <taxon>Aculeata</taxon>
        <taxon>Apoidea</taxon>
        <taxon>Anthophila</taxon>
        <taxon>Apidae</taxon>
        <taxon>Bombus</taxon>
        <taxon>Pyrobombus</taxon>
    </lineage>
</organism>
<feature type="compositionally biased region" description="Polar residues" evidence="2">
    <location>
        <begin position="49"/>
        <end position="69"/>
    </location>
</feature>
<evidence type="ECO:0000256" key="1">
    <source>
        <dbReference type="PROSITE-ProRule" id="PRU00047"/>
    </source>
</evidence>
<feature type="domain" description="CCHC-type" evidence="3">
    <location>
        <begin position="306"/>
        <end position="319"/>
    </location>
</feature>